<dbReference type="Gene3D" id="3.90.280.10">
    <property type="entry name" value="PEBP-like"/>
    <property type="match status" value="1"/>
</dbReference>
<dbReference type="InterPro" id="IPR008914">
    <property type="entry name" value="PEBP"/>
</dbReference>
<keyword evidence="3" id="KW-1185">Reference proteome</keyword>
<dbReference type="OrthoDB" id="28720at2157"/>
<dbReference type="Pfam" id="PF01161">
    <property type="entry name" value="PBP"/>
    <property type="match status" value="1"/>
</dbReference>
<evidence type="ECO:0000313" key="2">
    <source>
        <dbReference type="EMBL" id="QLH83102.1"/>
    </source>
</evidence>
<dbReference type="PANTHER" id="PTHR30289:SF1">
    <property type="entry name" value="PEBP (PHOSPHATIDYLETHANOLAMINE-BINDING PROTEIN) FAMILY PROTEIN"/>
    <property type="match status" value="1"/>
</dbReference>
<dbReference type="PROSITE" id="PS51257">
    <property type="entry name" value="PROKAR_LIPOPROTEIN"/>
    <property type="match status" value="1"/>
</dbReference>
<evidence type="ECO:0000256" key="1">
    <source>
        <dbReference type="SAM" id="MobiDB-lite"/>
    </source>
</evidence>
<feature type="region of interest" description="Disordered" evidence="1">
    <location>
        <begin position="115"/>
        <end position="136"/>
    </location>
</feature>
<dbReference type="CDD" id="cd00865">
    <property type="entry name" value="PEBP_bact_arch"/>
    <property type="match status" value="1"/>
</dbReference>
<sequence>MRRRDVLATVAGATAVGVAGCAGSEAETETPRAFRVSSPAIDPDEQLPARFTCTGEGVSPPFAVERAPDPTAGFAVTASFNQGPITDRTFWTLWNVPTDRDRIPAALPSEPVVESLGGARQGRPEGGEAGYISPCPPRGEPFTYRFQVYALSERLSVEGGATHDTASEAIGNAVLASRRFSVEYTRPASDPGTEAASDG</sequence>
<dbReference type="SUPFAM" id="SSF49777">
    <property type="entry name" value="PEBP-like"/>
    <property type="match status" value="1"/>
</dbReference>
<dbReference type="InterPro" id="IPR005247">
    <property type="entry name" value="YbhB_YbcL/LppC-like"/>
</dbReference>
<dbReference type="PANTHER" id="PTHR30289">
    <property type="entry name" value="UNCHARACTERIZED PROTEIN YBCL-RELATED"/>
    <property type="match status" value="1"/>
</dbReference>
<dbReference type="EMBL" id="CP058909">
    <property type="protein sequence ID" value="QLH83102.1"/>
    <property type="molecule type" value="Genomic_DNA"/>
</dbReference>
<gene>
    <name evidence="2" type="ORF">HZS54_16370</name>
</gene>
<name>A0A7D5PCD5_9EURY</name>
<organism evidence="2 3">
    <name type="scientific">Halosimplex pelagicum</name>
    <dbReference type="NCBI Taxonomy" id="869886"/>
    <lineage>
        <taxon>Archaea</taxon>
        <taxon>Methanobacteriati</taxon>
        <taxon>Methanobacteriota</taxon>
        <taxon>Stenosarchaea group</taxon>
        <taxon>Halobacteria</taxon>
        <taxon>Halobacteriales</taxon>
        <taxon>Haloarculaceae</taxon>
        <taxon>Halosimplex</taxon>
    </lineage>
</organism>
<proteinExistence type="predicted"/>
<dbReference type="Proteomes" id="UP000509346">
    <property type="component" value="Chromosome"/>
</dbReference>
<dbReference type="KEGG" id="hpel:HZS54_16370"/>
<dbReference type="RefSeq" id="WP_179918157.1">
    <property type="nucleotide sequence ID" value="NZ_CP058909.1"/>
</dbReference>
<evidence type="ECO:0000313" key="3">
    <source>
        <dbReference type="Proteomes" id="UP000509346"/>
    </source>
</evidence>
<accession>A0A7D5PCD5</accession>
<reference evidence="2 3" key="1">
    <citation type="submission" date="2020-07" db="EMBL/GenBank/DDBJ databases">
        <title>Halosimplex litoreum sp. nov. and Halosimplex rubrum sp. nov., isolated from different salt environments.</title>
        <authorList>
            <person name="Cui H."/>
        </authorList>
    </citation>
    <scope>NUCLEOTIDE SEQUENCE [LARGE SCALE GENOMIC DNA]</scope>
    <source>
        <strain evidence="2 3">R2</strain>
    </source>
</reference>
<dbReference type="InterPro" id="IPR036610">
    <property type="entry name" value="PEBP-like_sf"/>
</dbReference>
<dbReference type="AlphaFoldDB" id="A0A7D5PCD5"/>
<dbReference type="GeneID" id="56084197"/>
<protein>
    <submittedName>
        <fullName evidence="2">YbhB/YbcL family Raf kinase inhibitor-like protein</fullName>
    </submittedName>
</protein>